<feature type="transmembrane region" description="Helical" evidence="5">
    <location>
        <begin position="158"/>
        <end position="181"/>
    </location>
</feature>
<comment type="subcellular location">
    <subcellularLocation>
        <location evidence="1">Membrane</location>
    </subcellularLocation>
</comment>
<accession>A0AAD7DKS5</accession>
<dbReference type="EMBL" id="JARKIE010000045">
    <property type="protein sequence ID" value="KAJ7693666.1"/>
    <property type="molecule type" value="Genomic_DNA"/>
</dbReference>
<comment type="caution">
    <text evidence="7">The sequence shown here is derived from an EMBL/GenBank/DDBJ whole genome shotgun (WGS) entry which is preliminary data.</text>
</comment>
<name>A0AAD7DKS5_MYCRO</name>
<keyword evidence="8" id="KW-1185">Reference proteome</keyword>
<evidence type="ECO:0000256" key="5">
    <source>
        <dbReference type="SAM" id="Phobius"/>
    </source>
</evidence>
<dbReference type="InterPro" id="IPR053009">
    <property type="entry name" value="Xanthocillin_Biosynth-Assoc"/>
</dbReference>
<feature type="transmembrane region" description="Helical" evidence="5">
    <location>
        <begin position="101"/>
        <end position="122"/>
    </location>
</feature>
<evidence type="ECO:0000313" key="8">
    <source>
        <dbReference type="Proteomes" id="UP001221757"/>
    </source>
</evidence>
<evidence type="ECO:0000256" key="2">
    <source>
        <dbReference type="ARBA" id="ARBA00022692"/>
    </source>
</evidence>
<feature type="transmembrane region" description="Helical" evidence="5">
    <location>
        <begin position="60"/>
        <end position="81"/>
    </location>
</feature>
<keyword evidence="3 5" id="KW-1133">Transmembrane helix</keyword>
<dbReference type="PANTHER" id="PTHR23241:SF102">
    <property type="entry name" value="LD23009P"/>
    <property type="match status" value="1"/>
</dbReference>
<keyword evidence="4 5" id="KW-0472">Membrane</keyword>
<dbReference type="Proteomes" id="UP001221757">
    <property type="component" value="Unassembled WGS sequence"/>
</dbReference>
<evidence type="ECO:0000256" key="1">
    <source>
        <dbReference type="ARBA" id="ARBA00004370"/>
    </source>
</evidence>
<feature type="domain" description="TMEM205-like" evidence="6">
    <location>
        <begin position="25"/>
        <end position="130"/>
    </location>
</feature>
<evidence type="ECO:0000256" key="4">
    <source>
        <dbReference type="ARBA" id="ARBA00023136"/>
    </source>
</evidence>
<dbReference type="Pfam" id="PF13664">
    <property type="entry name" value="DUF4149"/>
    <property type="match status" value="1"/>
</dbReference>
<evidence type="ECO:0000256" key="3">
    <source>
        <dbReference type="ARBA" id="ARBA00022989"/>
    </source>
</evidence>
<evidence type="ECO:0000313" key="7">
    <source>
        <dbReference type="EMBL" id="KAJ7693666.1"/>
    </source>
</evidence>
<gene>
    <name evidence="7" type="ORF">B0H17DRAFT_1059434</name>
</gene>
<feature type="transmembrane region" description="Helical" evidence="5">
    <location>
        <begin position="20"/>
        <end position="48"/>
    </location>
</feature>
<reference evidence="7" key="1">
    <citation type="submission" date="2023-03" db="EMBL/GenBank/DDBJ databases">
        <title>Massive genome expansion in bonnet fungi (Mycena s.s.) driven by repeated elements and novel gene families across ecological guilds.</title>
        <authorList>
            <consortium name="Lawrence Berkeley National Laboratory"/>
            <person name="Harder C.B."/>
            <person name="Miyauchi S."/>
            <person name="Viragh M."/>
            <person name="Kuo A."/>
            <person name="Thoen E."/>
            <person name="Andreopoulos B."/>
            <person name="Lu D."/>
            <person name="Skrede I."/>
            <person name="Drula E."/>
            <person name="Henrissat B."/>
            <person name="Morin E."/>
            <person name="Kohler A."/>
            <person name="Barry K."/>
            <person name="LaButti K."/>
            <person name="Morin E."/>
            <person name="Salamov A."/>
            <person name="Lipzen A."/>
            <person name="Mereny Z."/>
            <person name="Hegedus B."/>
            <person name="Baldrian P."/>
            <person name="Stursova M."/>
            <person name="Weitz H."/>
            <person name="Taylor A."/>
            <person name="Grigoriev I.V."/>
            <person name="Nagy L.G."/>
            <person name="Martin F."/>
            <person name="Kauserud H."/>
        </authorList>
    </citation>
    <scope>NUCLEOTIDE SEQUENCE</scope>
    <source>
        <strain evidence="7">CBHHK067</strain>
    </source>
</reference>
<proteinExistence type="predicted"/>
<dbReference type="InterPro" id="IPR025423">
    <property type="entry name" value="TMEM205-like"/>
</dbReference>
<dbReference type="AlphaFoldDB" id="A0AAD7DKS5"/>
<dbReference type="GO" id="GO:0016020">
    <property type="term" value="C:membrane"/>
    <property type="evidence" value="ECO:0007669"/>
    <property type="project" value="UniProtKB-SubCell"/>
</dbReference>
<keyword evidence="2 5" id="KW-0812">Transmembrane</keyword>
<dbReference type="PANTHER" id="PTHR23241">
    <property type="entry name" value="LATE EMBRYOGENESIS ABUNDANT PLANTS LEA-RELATED"/>
    <property type="match status" value="1"/>
</dbReference>
<evidence type="ECO:0000259" key="6">
    <source>
        <dbReference type="Pfam" id="PF13664"/>
    </source>
</evidence>
<sequence>MSEVQKLTTASVLSLFSYNGLYVVAYGWLFGMSLWISFFGGVIAYRTLPRAQFGALQHKTFPVYFVLSIALGSTLLGLWTLDHPVVLTHYASPLVADVFQAYTLISVILSQASNYFVVGPLTSKTMFERMRMEKDEGKTYNESGVSDKMKALNRRFGMLHGVSSLANLGAVIALGFHGLWIGNAGIGNAGLKL</sequence>
<protein>
    <recommendedName>
        <fullName evidence="6">TMEM205-like domain-containing protein</fullName>
    </recommendedName>
</protein>
<organism evidence="7 8">
    <name type="scientific">Mycena rosella</name>
    <name type="common">Pink bonnet</name>
    <name type="synonym">Agaricus rosellus</name>
    <dbReference type="NCBI Taxonomy" id="1033263"/>
    <lineage>
        <taxon>Eukaryota</taxon>
        <taxon>Fungi</taxon>
        <taxon>Dikarya</taxon>
        <taxon>Basidiomycota</taxon>
        <taxon>Agaricomycotina</taxon>
        <taxon>Agaricomycetes</taxon>
        <taxon>Agaricomycetidae</taxon>
        <taxon>Agaricales</taxon>
        <taxon>Marasmiineae</taxon>
        <taxon>Mycenaceae</taxon>
        <taxon>Mycena</taxon>
    </lineage>
</organism>